<comment type="similarity">
    <text evidence="3">Belongs to the HARBI1 family.</text>
</comment>
<keyword evidence="8" id="KW-0732">Signal</keyword>
<accession>A0A6G0WPY2</accession>
<keyword evidence="5" id="KW-0479">Metal-binding</keyword>
<keyword evidence="4" id="KW-0540">Nuclease</keyword>
<dbReference type="Pfam" id="PF13359">
    <property type="entry name" value="DDE_Tnp_4"/>
    <property type="match status" value="1"/>
</dbReference>
<sequence>MTDTQDDILLLAVALSSAALASFIEDENVHKEAPQERFIRPCLSYVAFLNLQQDLLPDGGNRIIYDTFRMGAHELEQLICMSSKYISRHLPQKQVVCVALHWLASGASAGAQEQFFLDPSYSTIHHYRHIGMNALLRALTENGFYGGDINESSRIKKSSAQFEAQEPSLKGCVGAIDGTHVPIVVSKALADRYRNRKGMTSTNVLGVVDWDGSFLAVYPGAEGCASDVFVLSHCTEFLSKIPANCFYLGDAGYGLTMNILTPYRSTRYHLREWADEGDGRPNNPREIFNYRHSKSRIIVEQAFGMLKRKWTILGKPLELELNAACRVIHTCCALHNYVIACKSSVVESEDTNPDIDDIDDDIPASLSQLYEIEDRMHTRATAWRDSISQELWTSFNSL</sequence>
<protein>
    <recommendedName>
        <fullName evidence="9">DDE Tnp4 domain-containing protein</fullName>
    </recommendedName>
</protein>
<evidence type="ECO:0000256" key="7">
    <source>
        <dbReference type="ARBA" id="ARBA00023242"/>
    </source>
</evidence>
<gene>
    <name evidence="10" type="ORF">Ae201684_012952</name>
</gene>
<dbReference type="InterPro" id="IPR027806">
    <property type="entry name" value="HARBI1_dom"/>
</dbReference>
<dbReference type="AlphaFoldDB" id="A0A6G0WPY2"/>
<evidence type="ECO:0000256" key="8">
    <source>
        <dbReference type="SAM" id="SignalP"/>
    </source>
</evidence>
<evidence type="ECO:0000259" key="9">
    <source>
        <dbReference type="Pfam" id="PF13359"/>
    </source>
</evidence>
<keyword evidence="6" id="KW-0378">Hydrolase</keyword>
<comment type="caution">
    <text evidence="10">The sequence shown here is derived from an EMBL/GenBank/DDBJ whole genome shotgun (WGS) entry which is preliminary data.</text>
</comment>
<reference evidence="10 11" key="1">
    <citation type="submission" date="2019-07" db="EMBL/GenBank/DDBJ databases">
        <title>Genomics analysis of Aphanomyces spp. identifies a new class of oomycete effector associated with host adaptation.</title>
        <authorList>
            <person name="Gaulin E."/>
        </authorList>
    </citation>
    <scope>NUCLEOTIDE SEQUENCE [LARGE SCALE GENOMIC DNA]</scope>
    <source>
        <strain evidence="10 11">ATCC 201684</strain>
    </source>
</reference>
<dbReference type="VEuPathDB" id="FungiDB:AeMF1_005570"/>
<dbReference type="InterPro" id="IPR045249">
    <property type="entry name" value="HARBI1-like"/>
</dbReference>
<evidence type="ECO:0000256" key="5">
    <source>
        <dbReference type="ARBA" id="ARBA00022723"/>
    </source>
</evidence>
<dbReference type="PANTHER" id="PTHR22930:SF85">
    <property type="entry name" value="GH03217P-RELATED"/>
    <property type="match status" value="1"/>
</dbReference>
<dbReference type="GO" id="GO:0016787">
    <property type="term" value="F:hydrolase activity"/>
    <property type="evidence" value="ECO:0007669"/>
    <property type="project" value="UniProtKB-KW"/>
</dbReference>
<dbReference type="GO" id="GO:0005634">
    <property type="term" value="C:nucleus"/>
    <property type="evidence" value="ECO:0007669"/>
    <property type="project" value="UniProtKB-SubCell"/>
</dbReference>
<evidence type="ECO:0000256" key="4">
    <source>
        <dbReference type="ARBA" id="ARBA00022722"/>
    </source>
</evidence>
<dbReference type="Proteomes" id="UP000481153">
    <property type="component" value="Unassembled WGS sequence"/>
</dbReference>
<comment type="cofactor">
    <cofactor evidence="1">
        <name>a divalent metal cation</name>
        <dbReference type="ChEBI" id="CHEBI:60240"/>
    </cofactor>
</comment>
<feature type="domain" description="DDE Tnp4" evidence="9">
    <location>
        <begin position="176"/>
        <end position="336"/>
    </location>
</feature>
<feature type="signal peptide" evidence="8">
    <location>
        <begin position="1"/>
        <end position="21"/>
    </location>
</feature>
<keyword evidence="7" id="KW-0539">Nucleus</keyword>
<evidence type="ECO:0000256" key="6">
    <source>
        <dbReference type="ARBA" id="ARBA00022801"/>
    </source>
</evidence>
<comment type="subcellular location">
    <subcellularLocation>
        <location evidence="2">Nucleus</location>
    </subcellularLocation>
</comment>
<feature type="chain" id="PRO_5026239377" description="DDE Tnp4 domain-containing protein" evidence="8">
    <location>
        <begin position="22"/>
        <end position="398"/>
    </location>
</feature>
<dbReference type="EMBL" id="VJMJ01000164">
    <property type="protein sequence ID" value="KAF0729451.1"/>
    <property type="molecule type" value="Genomic_DNA"/>
</dbReference>
<dbReference type="GO" id="GO:0046872">
    <property type="term" value="F:metal ion binding"/>
    <property type="evidence" value="ECO:0007669"/>
    <property type="project" value="UniProtKB-KW"/>
</dbReference>
<evidence type="ECO:0000256" key="2">
    <source>
        <dbReference type="ARBA" id="ARBA00004123"/>
    </source>
</evidence>
<evidence type="ECO:0000313" key="11">
    <source>
        <dbReference type="Proteomes" id="UP000481153"/>
    </source>
</evidence>
<evidence type="ECO:0000256" key="3">
    <source>
        <dbReference type="ARBA" id="ARBA00006958"/>
    </source>
</evidence>
<evidence type="ECO:0000256" key="1">
    <source>
        <dbReference type="ARBA" id="ARBA00001968"/>
    </source>
</evidence>
<dbReference type="GO" id="GO:0004518">
    <property type="term" value="F:nuclease activity"/>
    <property type="evidence" value="ECO:0007669"/>
    <property type="project" value="UniProtKB-KW"/>
</dbReference>
<name>A0A6G0WPY2_9STRA</name>
<organism evidence="10 11">
    <name type="scientific">Aphanomyces euteiches</name>
    <dbReference type="NCBI Taxonomy" id="100861"/>
    <lineage>
        <taxon>Eukaryota</taxon>
        <taxon>Sar</taxon>
        <taxon>Stramenopiles</taxon>
        <taxon>Oomycota</taxon>
        <taxon>Saprolegniomycetes</taxon>
        <taxon>Saprolegniales</taxon>
        <taxon>Verrucalvaceae</taxon>
        <taxon>Aphanomyces</taxon>
    </lineage>
</organism>
<dbReference type="PANTHER" id="PTHR22930">
    <property type="match status" value="1"/>
</dbReference>
<proteinExistence type="inferred from homology"/>
<keyword evidence="11" id="KW-1185">Reference proteome</keyword>
<evidence type="ECO:0000313" key="10">
    <source>
        <dbReference type="EMBL" id="KAF0729451.1"/>
    </source>
</evidence>